<dbReference type="Pfam" id="PF00046">
    <property type="entry name" value="Homeodomain"/>
    <property type="match status" value="1"/>
</dbReference>
<evidence type="ECO:0000256" key="4">
    <source>
        <dbReference type="PROSITE-ProRule" id="PRU00108"/>
    </source>
</evidence>
<evidence type="ECO:0000313" key="8">
    <source>
        <dbReference type="EMBL" id="TDL28015.1"/>
    </source>
</evidence>
<keyword evidence="2 4" id="KW-0371">Homeobox</keyword>
<accession>A0A4Y7QKS8</accession>
<dbReference type="GO" id="GO:0000981">
    <property type="term" value="F:DNA-binding transcription factor activity, RNA polymerase II-specific"/>
    <property type="evidence" value="ECO:0007669"/>
    <property type="project" value="InterPro"/>
</dbReference>
<evidence type="ECO:0000259" key="7">
    <source>
        <dbReference type="PROSITE" id="PS50071"/>
    </source>
</evidence>
<keyword evidence="1 4" id="KW-0238">DNA-binding</keyword>
<gene>
    <name evidence="8" type="ORF">BD410DRAFT_781957</name>
</gene>
<name>A0A4Y7QKS8_9AGAM</name>
<sequence>MLSTSSLASIRSTAERMQTCLAPYVSTPSVAPPHSPVPRLDLTLPPDLIFSAQSFGLPPDVGRQVSAALSKAIDGLRNTYQATFSESCRRLACIDQPPGATSLLEFQEKFALAQQAAFQNQVRSWNNWVLQSIATQITATPRVLNSKRQFNQDYVPLLEAFFVENQFPCRADKCFLAQKSGMTVKQINTWFQNRRQRSNKDRCTPHSFVQSLSPSSVAETVEPHAIPIIQHFPKNDHSDESDYDSMTECEQDEIESQRGFSSRSSSFTLVGEEEEICQKAPPHAFPTPYPPIGKEDPFPCKTGNMGFPGPVWARTPALHVASRSEPDMESFISAFAKLSIASRVDPSSEPTRSLPQGSRRGCDVTAPITTRPLPAPLPSLVRLSPQLTRPARASTLPAASHPAPTATNETRRLATHRRTPKRSDAGSSSGAAAHSSQQNTTATKKRSSKKAALPKRVPTSKPIYRDAHPPSPPQERVHSRTSSFGSEGSVPSLCHSGSSSSASSETNSPRSPPSDLLGSSSAPIIASSTFSFDFSSP</sequence>
<feature type="compositionally biased region" description="Low complexity" evidence="6">
    <location>
        <begin position="425"/>
        <end position="442"/>
    </location>
</feature>
<feature type="DNA-binding region" description="Homeobox" evidence="4">
    <location>
        <begin position="143"/>
        <end position="202"/>
    </location>
</feature>
<keyword evidence="3 4" id="KW-0539">Nucleus</keyword>
<dbReference type="EMBL" id="ML170158">
    <property type="protein sequence ID" value="TDL28015.1"/>
    <property type="molecule type" value="Genomic_DNA"/>
</dbReference>
<feature type="domain" description="Homeobox" evidence="7">
    <location>
        <begin position="141"/>
        <end position="201"/>
    </location>
</feature>
<evidence type="ECO:0000256" key="1">
    <source>
        <dbReference type="ARBA" id="ARBA00023125"/>
    </source>
</evidence>
<protein>
    <recommendedName>
        <fullName evidence="7">Homeobox domain-containing protein</fullName>
    </recommendedName>
</protein>
<dbReference type="InterPro" id="IPR009057">
    <property type="entry name" value="Homeodomain-like_sf"/>
</dbReference>
<dbReference type="GO" id="GO:0003677">
    <property type="term" value="F:DNA binding"/>
    <property type="evidence" value="ECO:0007669"/>
    <property type="project" value="UniProtKB-UniRule"/>
</dbReference>
<dbReference type="CDD" id="cd00086">
    <property type="entry name" value="homeodomain"/>
    <property type="match status" value="1"/>
</dbReference>
<reference evidence="8 9" key="1">
    <citation type="submission" date="2018-06" db="EMBL/GenBank/DDBJ databases">
        <title>A transcriptomic atlas of mushroom development highlights an independent origin of complex multicellularity.</title>
        <authorList>
            <consortium name="DOE Joint Genome Institute"/>
            <person name="Krizsan K."/>
            <person name="Almasi E."/>
            <person name="Merenyi Z."/>
            <person name="Sahu N."/>
            <person name="Viragh M."/>
            <person name="Koszo T."/>
            <person name="Mondo S."/>
            <person name="Kiss B."/>
            <person name="Balint B."/>
            <person name="Kues U."/>
            <person name="Barry K."/>
            <person name="Hegedus J.C."/>
            <person name="Henrissat B."/>
            <person name="Johnson J."/>
            <person name="Lipzen A."/>
            <person name="Ohm R."/>
            <person name="Nagy I."/>
            <person name="Pangilinan J."/>
            <person name="Yan J."/>
            <person name="Xiong Y."/>
            <person name="Grigoriev I.V."/>
            <person name="Hibbett D.S."/>
            <person name="Nagy L.G."/>
        </authorList>
    </citation>
    <scope>NUCLEOTIDE SEQUENCE [LARGE SCALE GENOMIC DNA]</scope>
    <source>
        <strain evidence="8 9">SZMC22713</strain>
    </source>
</reference>
<evidence type="ECO:0000256" key="5">
    <source>
        <dbReference type="RuleBase" id="RU000682"/>
    </source>
</evidence>
<dbReference type="SMART" id="SM00389">
    <property type="entry name" value="HOX"/>
    <property type="match status" value="1"/>
</dbReference>
<dbReference type="AlphaFoldDB" id="A0A4Y7QKS8"/>
<dbReference type="Proteomes" id="UP000294933">
    <property type="component" value="Unassembled WGS sequence"/>
</dbReference>
<dbReference type="VEuPathDB" id="FungiDB:BD410DRAFT_781957"/>
<organism evidence="8 9">
    <name type="scientific">Rickenella mellea</name>
    <dbReference type="NCBI Taxonomy" id="50990"/>
    <lineage>
        <taxon>Eukaryota</taxon>
        <taxon>Fungi</taxon>
        <taxon>Dikarya</taxon>
        <taxon>Basidiomycota</taxon>
        <taxon>Agaricomycotina</taxon>
        <taxon>Agaricomycetes</taxon>
        <taxon>Hymenochaetales</taxon>
        <taxon>Rickenellaceae</taxon>
        <taxon>Rickenella</taxon>
    </lineage>
</organism>
<feature type="compositionally biased region" description="Low complexity" evidence="6">
    <location>
        <begin position="489"/>
        <end position="509"/>
    </location>
</feature>
<proteinExistence type="predicted"/>
<dbReference type="PROSITE" id="PS00027">
    <property type="entry name" value="HOMEOBOX_1"/>
    <property type="match status" value="1"/>
</dbReference>
<feature type="region of interest" description="Disordered" evidence="6">
    <location>
        <begin position="342"/>
        <end position="522"/>
    </location>
</feature>
<evidence type="ECO:0000256" key="6">
    <source>
        <dbReference type="SAM" id="MobiDB-lite"/>
    </source>
</evidence>
<dbReference type="GO" id="GO:0005634">
    <property type="term" value="C:nucleus"/>
    <property type="evidence" value="ECO:0007669"/>
    <property type="project" value="UniProtKB-SubCell"/>
</dbReference>
<comment type="subcellular location">
    <subcellularLocation>
        <location evidence="4 5">Nucleus</location>
    </subcellularLocation>
</comment>
<dbReference type="OrthoDB" id="6159439at2759"/>
<evidence type="ECO:0000313" key="9">
    <source>
        <dbReference type="Proteomes" id="UP000294933"/>
    </source>
</evidence>
<dbReference type="Gene3D" id="1.10.10.60">
    <property type="entry name" value="Homeodomain-like"/>
    <property type="match status" value="1"/>
</dbReference>
<evidence type="ECO:0000256" key="2">
    <source>
        <dbReference type="ARBA" id="ARBA00023155"/>
    </source>
</evidence>
<dbReference type="InterPro" id="IPR017970">
    <property type="entry name" value="Homeobox_CS"/>
</dbReference>
<keyword evidence="9" id="KW-1185">Reference proteome</keyword>
<evidence type="ECO:0000256" key="3">
    <source>
        <dbReference type="ARBA" id="ARBA00023242"/>
    </source>
</evidence>
<dbReference type="InterPro" id="IPR001356">
    <property type="entry name" value="HD"/>
</dbReference>
<dbReference type="SUPFAM" id="SSF46689">
    <property type="entry name" value="Homeodomain-like"/>
    <property type="match status" value="1"/>
</dbReference>
<feature type="compositionally biased region" description="Basic residues" evidence="6">
    <location>
        <begin position="443"/>
        <end position="453"/>
    </location>
</feature>
<dbReference type="PROSITE" id="PS50071">
    <property type="entry name" value="HOMEOBOX_2"/>
    <property type="match status" value="1"/>
</dbReference>